<accession>A0A836G3J3</accession>
<feature type="compositionally biased region" description="Polar residues" evidence="1">
    <location>
        <begin position="208"/>
        <end position="217"/>
    </location>
</feature>
<dbReference type="InterPro" id="IPR029063">
    <property type="entry name" value="SAM-dependent_MTases_sf"/>
</dbReference>
<comment type="caution">
    <text evidence="2">The sequence shown here is derived from an EMBL/GenBank/DDBJ whole genome shotgun (WGS) entry which is preliminary data.</text>
</comment>
<reference evidence="2 3" key="1">
    <citation type="submission" date="2021-03" db="EMBL/GenBank/DDBJ databases">
        <title>Leishmania (Mundinia) martiniquensis Genome sequencing and assembly.</title>
        <authorList>
            <person name="Almutairi H."/>
            <person name="Gatherer D."/>
        </authorList>
    </citation>
    <scope>NUCLEOTIDE SEQUENCE [LARGE SCALE GENOMIC DNA]</scope>
    <source>
        <strain evidence="2">LSCM1</strain>
    </source>
</reference>
<name>A0A836G3J3_9TRYP</name>
<feature type="region of interest" description="Disordered" evidence="1">
    <location>
        <begin position="208"/>
        <end position="274"/>
    </location>
</feature>
<dbReference type="AlphaFoldDB" id="A0A836G3J3"/>
<dbReference type="Gene3D" id="3.40.50.150">
    <property type="entry name" value="Vaccinia Virus protein VP39"/>
    <property type="match status" value="1"/>
</dbReference>
<dbReference type="EMBL" id="JAFEUZ010000028">
    <property type="protein sequence ID" value="KAG5474432.1"/>
    <property type="molecule type" value="Genomic_DNA"/>
</dbReference>
<evidence type="ECO:0000256" key="1">
    <source>
        <dbReference type="SAM" id="MobiDB-lite"/>
    </source>
</evidence>
<organism evidence="2 3">
    <name type="scientific">Leishmania martiniquensis</name>
    <dbReference type="NCBI Taxonomy" id="1580590"/>
    <lineage>
        <taxon>Eukaryota</taxon>
        <taxon>Discoba</taxon>
        <taxon>Euglenozoa</taxon>
        <taxon>Kinetoplastea</taxon>
        <taxon>Metakinetoplastina</taxon>
        <taxon>Trypanosomatida</taxon>
        <taxon>Trypanosomatidae</taxon>
        <taxon>Leishmaniinae</taxon>
        <taxon>Leishmania</taxon>
    </lineage>
</organism>
<dbReference type="PANTHER" id="PTHR14614:SF130">
    <property type="entry name" value="PROTEIN-LYSINE N-METHYLTRANSFERASE EEF2KMT"/>
    <property type="match status" value="1"/>
</dbReference>
<dbReference type="Proteomes" id="UP000673552">
    <property type="component" value="Chromosome 28"/>
</dbReference>
<dbReference type="KEGG" id="lmat:92513276"/>
<dbReference type="SUPFAM" id="SSF53335">
    <property type="entry name" value="S-adenosyl-L-methionine-dependent methyltransferases"/>
    <property type="match status" value="1"/>
</dbReference>
<feature type="compositionally biased region" description="Polar residues" evidence="1">
    <location>
        <begin position="179"/>
        <end position="193"/>
    </location>
</feature>
<gene>
    <name evidence="2" type="ORF">LSCM1_03214</name>
</gene>
<feature type="compositionally biased region" description="Low complexity" evidence="1">
    <location>
        <begin position="684"/>
        <end position="699"/>
    </location>
</feature>
<dbReference type="InterPro" id="IPR019410">
    <property type="entry name" value="Methyltransf_16"/>
</dbReference>
<evidence type="ECO:0008006" key="4">
    <source>
        <dbReference type="Google" id="ProtNLM"/>
    </source>
</evidence>
<dbReference type="Pfam" id="PF10294">
    <property type="entry name" value="Methyltransf_16"/>
    <property type="match status" value="1"/>
</dbReference>
<feature type="region of interest" description="Disordered" evidence="1">
    <location>
        <begin position="166"/>
        <end position="193"/>
    </location>
</feature>
<dbReference type="RefSeq" id="XP_067177374.1">
    <property type="nucleotide sequence ID" value="XM_067320764.1"/>
</dbReference>
<feature type="region of interest" description="Disordered" evidence="1">
    <location>
        <begin position="351"/>
        <end position="392"/>
    </location>
</feature>
<sequence>MRERPPPIAPSLCDAEHTFPLSLILFLQSAPPNIVLSAFQADCESRHVSWCSAEGQMLAAEWFVQHPAVKKYPPRLRMVRTLLKAYITSVEEQYGADGVLSSASSEDLVRTELMEEFIRVNVCRGVSAQELCFKTFCNPFVVAPGIPTTKGPTNAPVLPSGSPMLQCATPTPPLAYRSMANSSPTQERPTSADSLQYASLSPGRYVSSAQRLLQSRSESTHPHSPHYLPPGIVTNGDSEMSLITSSVGSPSTSPPKGSPTRHQHAQQDQQQRLSTDLLAQTSASASAAAAARVLGHFSAIRVSHEQFSNVGLSLWPAAFVMVQLLAQELKGQTHMLADVLGLPRVAGGSASSTASLKPSLRAPNSRWQSHAVATSPAPGSLPDIGLRSSAPKPHSSQLRILELGAGAGLTPVYLHHMEEYKKHVASFLATDYQETIVDNMRFNMAENGIRLVSSSLRAKDDEWEGHQRPPLHRAALLDWMNHDANERMLKETEVDVTLVADCVYDADVIPALVDTIHLALTSRGTASSATAGGLQKQRCCIVVQTHRQNTTMEKFFSAVRVFGQVRSYTLVRRAAGSLRMSQDHSGADGGCIPLGDWNEESVSVNPDRVVCALVPDVVLEDGSMRYASRCQHSDKVKGTATAAEDRLALLSAPPVPPRASPGTPVTANAVTGSPTPLQRSKSASSTDSQVPTSQSTSSVAHASATAEALLADAMIGPFYTSMVGLIGVHVITLKPAKATR</sequence>
<evidence type="ECO:0000313" key="3">
    <source>
        <dbReference type="Proteomes" id="UP000673552"/>
    </source>
</evidence>
<keyword evidence="3" id="KW-1185">Reference proteome</keyword>
<dbReference type="OrthoDB" id="194386at2759"/>
<protein>
    <recommendedName>
        <fullName evidence="4">Methyltransferase</fullName>
    </recommendedName>
</protein>
<dbReference type="GeneID" id="92513276"/>
<proteinExistence type="predicted"/>
<evidence type="ECO:0000313" key="2">
    <source>
        <dbReference type="EMBL" id="KAG5474432.1"/>
    </source>
</evidence>
<feature type="compositionally biased region" description="Polar residues" evidence="1">
    <location>
        <begin position="663"/>
        <end position="683"/>
    </location>
</feature>
<dbReference type="PANTHER" id="PTHR14614">
    <property type="entry name" value="HEPATOCELLULAR CARCINOMA-ASSOCIATED ANTIGEN"/>
    <property type="match status" value="1"/>
</dbReference>
<feature type="region of interest" description="Disordered" evidence="1">
    <location>
        <begin position="652"/>
        <end position="699"/>
    </location>
</feature>